<protein>
    <submittedName>
        <fullName evidence="2">Uncharacterized protein</fullName>
    </submittedName>
</protein>
<dbReference type="AlphaFoldDB" id="A0A840YQW4"/>
<reference evidence="2 3" key="1">
    <citation type="submission" date="2020-08" db="EMBL/GenBank/DDBJ databases">
        <title>Genomic Encyclopedia of Type Strains, Phase IV (KMG-IV): sequencing the most valuable type-strain genomes for metagenomic binning, comparative biology and taxonomic classification.</title>
        <authorList>
            <person name="Goeker M."/>
        </authorList>
    </citation>
    <scope>NUCLEOTIDE SEQUENCE [LARGE SCALE GENOMIC DNA]</scope>
    <source>
        <strain evidence="2 3">DSM 26736</strain>
    </source>
</reference>
<dbReference type="RefSeq" id="WP_184087327.1">
    <property type="nucleotide sequence ID" value="NZ_JACIJF010000005.1"/>
</dbReference>
<feature type="transmembrane region" description="Helical" evidence="1">
    <location>
        <begin position="51"/>
        <end position="72"/>
    </location>
</feature>
<keyword evidence="1" id="KW-0812">Transmembrane</keyword>
<feature type="transmembrane region" description="Helical" evidence="1">
    <location>
        <begin position="78"/>
        <end position="100"/>
    </location>
</feature>
<organism evidence="2 3">
    <name type="scientific">Sphingomonas xinjiangensis</name>
    <dbReference type="NCBI Taxonomy" id="643568"/>
    <lineage>
        <taxon>Bacteria</taxon>
        <taxon>Pseudomonadati</taxon>
        <taxon>Pseudomonadota</taxon>
        <taxon>Alphaproteobacteria</taxon>
        <taxon>Sphingomonadales</taxon>
        <taxon>Sphingomonadaceae</taxon>
        <taxon>Sphingomonas</taxon>
    </lineage>
</organism>
<gene>
    <name evidence="2" type="ORF">FHT02_002183</name>
</gene>
<evidence type="ECO:0000256" key="1">
    <source>
        <dbReference type="SAM" id="Phobius"/>
    </source>
</evidence>
<proteinExistence type="predicted"/>
<feature type="transmembrane region" description="Helical" evidence="1">
    <location>
        <begin position="152"/>
        <end position="174"/>
    </location>
</feature>
<dbReference type="EMBL" id="JACIJF010000005">
    <property type="protein sequence ID" value="MBB5710943.1"/>
    <property type="molecule type" value="Genomic_DNA"/>
</dbReference>
<keyword evidence="1" id="KW-0472">Membrane</keyword>
<evidence type="ECO:0000313" key="3">
    <source>
        <dbReference type="Proteomes" id="UP000527143"/>
    </source>
</evidence>
<name>A0A840YQW4_9SPHN</name>
<feature type="transmembrane region" description="Helical" evidence="1">
    <location>
        <begin position="12"/>
        <end position="39"/>
    </location>
</feature>
<dbReference type="Proteomes" id="UP000527143">
    <property type="component" value="Unassembled WGS sequence"/>
</dbReference>
<feature type="transmembrane region" description="Helical" evidence="1">
    <location>
        <begin position="112"/>
        <end position="132"/>
    </location>
</feature>
<sequence length="181" mass="18250">MTNSVTSQRASTLWIMVLTLASTATTLAFACATPFPALAALTAVHMRQRDGVALAIAAWVASQAVGFGFLGYPHDLGTMLVGAAIGVAAVAGAIAAHATAARMTAPLAARLAAAYLAGFAAFKLVILAFTLAKGDPCTAFTAEVLGRQLLRNAAIMAGLLALYRALVAIGVPAARPPMAAA</sequence>
<evidence type="ECO:0000313" key="2">
    <source>
        <dbReference type="EMBL" id="MBB5710943.1"/>
    </source>
</evidence>
<comment type="caution">
    <text evidence="2">The sequence shown here is derived from an EMBL/GenBank/DDBJ whole genome shotgun (WGS) entry which is preliminary data.</text>
</comment>
<accession>A0A840YQW4</accession>
<keyword evidence="1" id="KW-1133">Transmembrane helix</keyword>
<keyword evidence="3" id="KW-1185">Reference proteome</keyword>